<dbReference type="PANTHER" id="PTHR31348">
    <property type="entry name" value="EID1-LIKE F-BOX PROTEIN 2-RELATED"/>
    <property type="match status" value="1"/>
</dbReference>
<organism evidence="1 2">
    <name type="scientific">Aquilegia coerulea</name>
    <name type="common">Rocky mountain columbine</name>
    <dbReference type="NCBI Taxonomy" id="218851"/>
    <lineage>
        <taxon>Eukaryota</taxon>
        <taxon>Viridiplantae</taxon>
        <taxon>Streptophyta</taxon>
        <taxon>Embryophyta</taxon>
        <taxon>Tracheophyta</taxon>
        <taxon>Spermatophyta</taxon>
        <taxon>Magnoliopsida</taxon>
        <taxon>Ranunculales</taxon>
        <taxon>Ranunculaceae</taxon>
        <taxon>Thalictroideae</taxon>
        <taxon>Aquilegia</taxon>
    </lineage>
</organism>
<dbReference type="InParanoid" id="A0A2G5C5I6"/>
<dbReference type="EMBL" id="KZ305109">
    <property type="protein sequence ID" value="PIA26491.1"/>
    <property type="molecule type" value="Genomic_DNA"/>
</dbReference>
<evidence type="ECO:0000313" key="1">
    <source>
        <dbReference type="EMBL" id="PIA26491.1"/>
    </source>
</evidence>
<dbReference type="OrthoDB" id="761790at2759"/>
<accession>A0A2G5C5I6</accession>
<evidence type="ECO:0000313" key="2">
    <source>
        <dbReference type="Proteomes" id="UP000230069"/>
    </source>
</evidence>
<dbReference type="FunCoup" id="A0A2G5C5I6">
    <property type="interactions" value="2"/>
</dbReference>
<dbReference type="Proteomes" id="UP000230069">
    <property type="component" value="Unassembled WGS sequence"/>
</dbReference>
<dbReference type="InterPro" id="IPR040267">
    <property type="entry name" value="EID1-like"/>
</dbReference>
<name>A0A2G5C5I6_AQUCA</name>
<sequence length="312" mass="34891">MVSAGMIVSRRHKPNRLSELTESTADSGLLNERILLLIFKSMNWDPHLLCLISCVSRKLNAVAKRVLWKELCASRASRMVSALINGEPNLRVGDGWHALAKLLFYCCGCVPSRHFRIDQTLPGHFVKLSRFSKTSGQSFLMKRCQSDLLYISDPCEHTMRGNIDDLGIFRGVIRGFMKSKTRACLIKRQIELEQQIRCPYCGQRVWSMTTAKLVPKSAATRLGSHHDKLEYFVCVNGHLHGSCLLVPLSSDDNHDLDDGDNDDDDDEENGVDNDQMAIRAGLQNGRLSSSGEEIWEGSSSLTTHQAEVNALC</sequence>
<gene>
    <name evidence="1" type="ORF">AQUCO_09200001v1</name>
</gene>
<evidence type="ECO:0008006" key="3">
    <source>
        <dbReference type="Google" id="ProtNLM"/>
    </source>
</evidence>
<protein>
    <recommendedName>
        <fullName evidence="3">F-box domain-containing protein</fullName>
    </recommendedName>
</protein>
<dbReference type="PANTHER" id="PTHR31348:SF3">
    <property type="entry name" value="EID1-LIKE F-BOX PROTEIN 3"/>
    <property type="match status" value="1"/>
</dbReference>
<dbReference type="AlphaFoldDB" id="A0A2G5C5I6"/>
<proteinExistence type="predicted"/>
<keyword evidence="2" id="KW-1185">Reference proteome</keyword>
<dbReference type="STRING" id="218851.A0A2G5C5I6"/>
<reference evidence="1 2" key="1">
    <citation type="submission" date="2017-09" db="EMBL/GenBank/DDBJ databases">
        <title>WGS assembly of Aquilegia coerulea Goldsmith.</title>
        <authorList>
            <person name="Hodges S."/>
            <person name="Kramer E."/>
            <person name="Nordborg M."/>
            <person name="Tomkins J."/>
            <person name="Borevitz J."/>
            <person name="Derieg N."/>
            <person name="Yan J."/>
            <person name="Mihaltcheva S."/>
            <person name="Hayes R.D."/>
            <person name="Rokhsar D."/>
        </authorList>
    </citation>
    <scope>NUCLEOTIDE SEQUENCE [LARGE SCALE GENOMIC DNA]</scope>
    <source>
        <strain evidence="2">cv. Goldsmith</strain>
    </source>
</reference>